<dbReference type="Proteomes" id="UP001066276">
    <property type="component" value="Chromosome 9"/>
</dbReference>
<name>A0AAV7MPF2_PLEWA</name>
<accession>A0AAV7MPF2</accession>
<gene>
    <name evidence="2" type="ORF">NDU88_002452</name>
</gene>
<dbReference type="AlphaFoldDB" id="A0AAV7MPF2"/>
<dbReference type="Gene3D" id="1.20.5.340">
    <property type="match status" value="1"/>
</dbReference>
<feature type="region of interest" description="Disordered" evidence="1">
    <location>
        <begin position="1"/>
        <end position="21"/>
    </location>
</feature>
<proteinExistence type="predicted"/>
<evidence type="ECO:0000313" key="2">
    <source>
        <dbReference type="EMBL" id="KAJ1105044.1"/>
    </source>
</evidence>
<sequence>MASSAVPLGPSFTDTSVDSHSETAMDSILQDITTVGRRLEAMDSKITDLATDSKSIIADIPGFQDKVTDLDQQMTAVEGRIAALPDNESKQPFL</sequence>
<keyword evidence="3" id="KW-1185">Reference proteome</keyword>
<dbReference type="EMBL" id="JANPWB010000013">
    <property type="protein sequence ID" value="KAJ1105044.1"/>
    <property type="molecule type" value="Genomic_DNA"/>
</dbReference>
<reference evidence="2" key="1">
    <citation type="journal article" date="2022" name="bioRxiv">
        <title>Sequencing and chromosome-scale assembly of the giantPleurodeles waltlgenome.</title>
        <authorList>
            <person name="Brown T."/>
            <person name="Elewa A."/>
            <person name="Iarovenko S."/>
            <person name="Subramanian E."/>
            <person name="Araus A.J."/>
            <person name="Petzold A."/>
            <person name="Susuki M."/>
            <person name="Suzuki K.-i.T."/>
            <person name="Hayashi T."/>
            <person name="Toyoda A."/>
            <person name="Oliveira C."/>
            <person name="Osipova E."/>
            <person name="Leigh N.D."/>
            <person name="Simon A."/>
            <person name="Yun M.H."/>
        </authorList>
    </citation>
    <scope>NUCLEOTIDE SEQUENCE</scope>
    <source>
        <strain evidence="2">20211129_DDA</strain>
        <tissue evidence="2">Liver</tissue>
    </source>
</reference>
<comment type="caution">
    <text evidence="2">The sequence shown here is derived from an EMBL/GenBank/DDBJ whole genome shotgun (WGS) entry which is preliminary data.</text>
</comment>
<evidence type="ECO:0000256" key="1">
    <source>
        <dbReference type="SAM" id="MobiDB-lite"/>
    </source>
</evidence>
<protein>
    <submittedName>
        <fullName evidence="2">Uncharacterized protein</fullName>
    </submittedName>
</protein>
<evidence type="ECO:0000313" key="3">
    <source>
        <dbReference type="Proteomes" id="UP001066276"/>
    </source>
</evidence>
<organism evidence="2 3">
    <name type="scientific">Pleurodeles waltl</name>
    <name type="common">Iberian ribbed newt</name>
    <dbReference type="NCBI Taxonomy" id="8319"/>
    <lineage>
        <taxon>Eukaryota</taxon>
        <taxon>Metazoa</taxon>
        <taxon>Chordata</taxon>
        <taxon>Craniata</taxon>
        <taxon>Vertebrata</taxon>
        <taxon>Euteleostomi</taxon>
        <taxon>Amphibia</taxon>
        <taxon>Batrachia</taxon>
        <taxon>Caudata</taxon>
        <taxon>Salamandroidea</taxon>
        <taxon>Salamandridae</taxon>
        <taxon>Pleurodelinae</taxon>
        <taxon>Pleurodeles</taxon>
    </lineage>
</organism>